<protein>
    <submittedName>
        <fullName evidence="1">Uncharacterized protein</fullName>
    </submittedName>
</protein>
<dbReference type="Proteomes" id="UP000256964">
    <property type="component" value="Unassembled WGS sequence"/>
</dbReference>
<proteinExistence type="predicted"/>
<sequence>MGLVDSFSAHPPLRFGLHLEVILGRSRAHGQWSLHHPLDAHHYDLLLCTICYLSVALPRKCVAFFPVPLSILVYSALVRLSTPMSWRFYGWTTSKFRRTPNTPGEGLDKYRWTLNVVPGGWVIVFYPLIHPEHTEPANCSRCERRKHDSDTVLRRGMS</sequence>
<name>A0A371D7T4_9APHY</name>
<reference evidence="1 2" key="1">
    <citation type="journal article" date="2018" name="Biotechnol. Biofuels">
        <title>Integrative visual omics of the white-rot fungus Polyporus brumalis exposes the biotechnological potential of its oxidative enzymes for delignifying raw plant biomass.</title>
        <authorList>
            <person name="Miyauchi S."/>
            <person name="Rancon A."/>
            <person name="Drula E."/>
            <person name="Hage H."/>
            <person name="Chaduli D."/>
            <person name="Favel A."/>
            <person name="Grisel S."/>
            <person name="Henrissat B."/>
            <person name="Herpoel-Gimbert I."/>
            <person name="Ruiz-Duenas F.J."/>
            <person name="Chevret D."/>
            <person name="Hainaut M."/>
            <person name="Lin J."/>
            <person name="Wang M."/>
            <person name="Pangilinan J."/>
            <person name="Lipzen A."/>
            <person name="Lesage-Meessen L."/>
            <person name="Navarro D."/>
            <person name="Riley R."/>
            <person name="Grigoriev I.V."/>
            <person name="Zhou S."/>
            <person name="Raouche S."/>
            <person name="Rosso M.N."/>
        </authorList>
    </citation>
    <scope>NUCLEOTIDE SEQUENCE [LARGE SCALE GENOMIC DNA]</scope>
    <source>
        <strain evidence="1 2">BRFM 1820</strain>
    </source>
</reference>
<evidence type="ECO:0000313" key="1">
    <source>
        <dbReference type="EMBL" id="RDX48604.1"/>
    </source>
</evidence>
<dbReference type="AlphaFoldDB" id="A0A371D7T4"/>
<evidence type="ECO:0000313" key="2">
    <source>
        <dbReference type="Proteomes" id="UP000256964"/>
    </source>
</evidence>
<accession>A0A371D7T4</accession>
<gene>
    <name evidence="1" type="ORF">OH76DRAFT_642099</name>
</gene>
<dbReference type="EMBL" id="KZ857410">
    <property type="protein sequence ID" value="RDX48604.1"/>
    <property type="molecule type" value="Genomic_DNA"/>
</dbReference>
<keyword evidence="2" id="KW-1185">Reference proteome</keyword>
<organism evidence="1 2">
    <name type="scientific">Lentinus brumalis</name>
    <dbReference type="NCBI Taxonomy" id="2498619"/>
    <lineage>
        <taxon>Eukaryota</taxon>
        <taxon>Fungi</taxon>
        <taxon>Dikarya</taxon>
        <taxon>Basidiomycota</taxon>
        <taxon>Agaricomycotina</taxon>
        <taxon>Agaricomycetes</taxon>
        <taxon>Polyporales</taxon>
        <taxon>Polyporaceae</taxon>
        <taxon>Lentinus</taxon>
    </lineage>
</organism>